<evidence type="ECO:0008006" key="4">
    <source>
        <dbReference type="Google" id="ProtNLM"/>
    </source>
</evidence>
<organism evidence="2 3">
    <name type="scientific">Candidatus Zambryskibacteria bacterium RIFCSPLOWO2_01_FULL_35_19</name>
    <dbReference type="NCBI Taxonomy" id="1802757"/>
    <lineage>
        <taxon>Bacteria</taxon>
        <taxon>Candidatus Zambryskiibacteriota</taxon>
    </lineage>
</organism>
<dbReference type="Gene3D" id="2.60.120.460">
    <property type="entry name" value="YjbQ-like"/>
    <property type="match status" value="1"/>
</dbReference>
<dbReference type="AlphaFoldDB" id="A0A1G2TVF1"/>
<dbReference type="SUPFAM" id="SSF111038">
    <property type="entry name" value="YjbQ-like"/>
    <property type="match status" value="1"/>
</dbReference>
<dbReference type="Proteomes" id="UP000178404">
    <property type="component" value="Unassembled WGS sequence"/>
</dbReference>
<dbReference type="InterPro" id="IPR035917">
    <property type="entry name" value="YjbQ-like_sf"/>
</dbReference>
<proteinExistence type="inferred from homology"/>
<evidence type="ECO:0000313" key="2">
    <source>
        <dbReference type="EMBL" id="OHB01261.1"/>
    </source>
</evidence>
<evidence type="ECO:0000313" key="3">
    <source>
        <dbReference type="Proteomes" id="UP000178404"/>
    </source>
</evidence>
<comment type="similarity">
    <text evidence="1">Belongs to the UPF0047 family.</text>
</comment>
<protein>
    <recommendedName>
        <fullName evidence="4">Secondary thiamine-phosphate synthase enzyme</fullName>
    </recommendedName>
</protein>
<reference evidence="2 3" key="1">
    <citation type="journal article" date="2016" name="Nat. Commun.">
        <title>Thousands of microbial genomes shed light on interconnected biogeochemical processes in an aquifer system.</title>
        <authorList>
            <person name="Anantharaman K."/>
            <person name="Brown C.T."/>
            <person name="Hug L.A."/>
            <person name="Sharon I."/>
            <person name="Castelle C.J."/>
            <person name="Probst A.J."/>
            <person name="Thomas B.C."/>
            <person name="Singh A."/>
            <person name="Wilkins M.J."/>
            <person name="Karaoz U."/>
            <person name="Brodie E.L."/>
            <person name="Williams K.H."/>
            <person name="Hubbard S.S."/>
            <person name="Banfield J.F."/>
        </authorList>
    </citation>
    <scope>NUCLEOTIDE SEQUENCE [LARGE SCALE GENOMIC DNA]</scope>
</reference>
<evidence type="ECO:0000256" key="1">
    <source>
        <dbReference type="ARBA" id="ARBA00005534"/>
    </source>
</evidence>
<comment type="caution">
    <text evidence="2">The sequence shown here is derived from an EMBL/GenBank/DDBJ whole genome shotgun (WGS) entry which is preliminary data.</text>
</comment>
<name>A0A1G2TVF1_9BACT</name>
<dbReference type="InterPro" id="IPR001602">
    <property type="entry name" value="UPF0047_YjbQ-like"/>
</dbReference>
<sequence>MQKNFTSHLETKKYKTKYRAHFITITEDIEKAIKASQVLQGTLTIQTHHTTCGVWINENEKNLIGPSEELGYTADLKKILDNFADPTDDYGHNDICDSSNKDGKRNTHLCEPDENGIIQECINGFSHAQALLIQPSLSMIIEDGKLLRGRWQEVMLVELDHDRERTVSFLIQGVKN</sequence>
<dbReference type="Pfam" id="PF01894">
    <property type="entry name" value="YjbQ"/>
    <property type="match status" value="1"/>
</dbReference>
<accession>A0A1G2TVF1</accession>
<gene>
    <name evidence="2" type="ORF">A3A90_00225</name>
</gene>
<dbReference type="PANTHER" id="PTHR30615:SF8">
    <property type="entry name" value="UPF0047 PROTEIN C4A8.02C"/>
    <property type="match status" value="1"/>
</dbReference>
<dbReference type="EMBL" id="MHWA01000018">
    <property type="protein sequence ID" value="OHB01261.1"/>
    <property type="molecule type" value="Genomic_DNA"/>
</dbReference>
<dbReference type="PANTHER" id="PTHR30615">
    <property type="entry name" value="UNCHARACTERIZED PROTEIN YJBQ-RELATED"/>
    <property type="match status" value="1"/>
</dbReference>